<evidence type="ECO:0000256" key="1">
    <source>
        <dbReference type="ARBA" id="ARBA00004167"/>
    </source>
</evidence>
<dbReference type="InterPro" id="IPR001460">
    <property type="entry name" value="PCN-bd_Tpept"/>
</dbReference>
<keyword evidence="7 10" id="KW-1133">Transmembrane helix</keyword>
<dbReference type="GO" id="GO:0071555">
    <property type="term" value="P:cell wall organization"/>
    <property type="evidence" value="ECO:0007669"/>
    <property type="project" value="UniProtKB-KW"/>
</dbReference>
<dbReference type="InterPro" id="IPR050515">
    <property type="entry name" value="Beta-lactam/transpept"/>
</dbReference>
<dbReference type="Gene3D" id="3.90.1310.10">
    <property type="entry name" value="Penicillin-binding protein 2a (Domain 2)"/>
    <property type="match status" value="1"/>
</dbReference>
<comment type="caution">
    <text evidence="13">The sequence shown here is derived from an EMBL/GenBank/DDBJ whole genome shotgun (WGS) entry which is preliminary data.</text>
</comment>
<evidence type="ECO:0000256" key="6">
    <source>
        <dbReference type="ARBA" id="ARBA00022984"/>
    </source>
</evidence>
<organism evidence="13 14">
    <name type="scientific">Candidatus Nomurabacteria bacterium GW2011_GWC2_42_20</name>
    <dbReference type="NCBI Taxonomy" id="1618756"/>
    <lineage>
        <taxon>Bacteria</taxon>
        <taxon>Candidatus Nomuraibacteriota</taxon>
    </lineage>
</organism>
<dbReference type="GO" id="GO:0071972">
    <property type="term" value="F:peptidoglycan L,D-transpeptidase activity"/>
    <property type="evidence" value="ECO:0007669"/>
    <property type="project" value="TreeGrafter"/>
</dbReference>
<evidence type="ECO:0000313" key="14">
    <source>
        <dbReference type="Proteomes" id="UP000034704"/>
    </source>
</evidence>
<evidence type="ECO:0000259" key="11">
    <source>
        <dbReference type="Pfam" id="PF00905"/>
    </source>
</evidence>
<feature type="transmembrane region" description="Helical" evidence="10">
    <location>
        <begin position="48"/>
        <end position="66"/>
    </location>
</feature>
<evidence type="ECO:0000256" key="9">
    <source>
        <dbReference type="ARBA" id="ARBA00023316"/>
    </source>
</evidence>
<reference evidence="13 14" key="1">
    <citation type="journal article" date="2015" name="Nature">
        <title>rRNA introns, odd ribosomes, and small enigmatic genomes across a large radiation of phyla.</title>
        <authorList>
            <person name="Brown C.T."/>
            <person name="Hug L.A."/>
            <person name="Thomas B.C."/>
            <person name="Sharon I."/>
            <person name="Castelle C.J."/>
            <person name="Singh A."/>
            <person name="Wilkins M.J."/>
            <person name="Williams K.H."/>
            <person name="Banfield J.F."/>
        </authorList>
    </citation>
    <scope>NUCLEOTIDE SEQUENCE [LARGE SCALE GENOMIC DNA]</scope>
</reference>
<dbReference type="EMBL" id="LCDG01000006">
    <property type="protein sequence ID" value="KKS47624.1"/>
    <property type="molecule type" value="Genomic_DNA"/>
</dbReference>
<protein>
    <submittedName>
        <fullName evidence="13">Penicillin-binding protein 2</fullName>
    </submittedName>
</protein>
<keyword evidence="4 10" id="KW-0812">Transmembrane</keyword>
<gene>
    <name evidence="13" type="ORF">UV12_C0006G0048</name>
</gene>
<sequence>MSKRISQKYLKQLSRDINPDEIFLDSKNLPGFDKYQFEGRIEKPISHISIWGVFFSFLLIIFIFLAKVTILQVVQGEEFLKKSENNRLSHTPLFAMRGVIYDRNKTPLAWNSFDDEEARTALIASETSTTTEKMPFPHRSYVTSSGFGHLLGYVSYPKRDSRGYYYQELFVGKDGIEEYYNEMLSGENGFQIIETDALGNSKEGSIVESPKNGTELTLSIDSRVQEKLYATIRDTSNNFGYMAGAGAIIDVENGELLAMTSYPEYESSTLSEGKNKKLIQSYNLDKRAVFLDRAVSGVYTPGSIIKPFMAIAALAEGVITPEKQILSTGSISIQNPYYPNIKSVFNDWKAHGLVDMWRAIAVSSDVYFYAIGGGYEDQKGIGIANIEKYARMFGFGELTGIDITDEKSGTIPNPEWKAKMFEDGVWRLGNTYHTVIGQYGFQTTLLQALRAVAGIANDGTLVTPHLLKDPTQEVSTSKIPILQQHLQVAREGMRQGVTSGTVTGLGVGYVSVAGKTGTAEIDAGKKYINSWVVGFFPYEKPRYAFAIVMERGPHDNTIGGVYVMRQMFDWMNQNTPEYIK</sequence>
<name>A0A0G0ZG30_9BACT</name>
<feature type="domain" description="Penicillin-binding protein dimerisation" evidence="12">
    <location>
        <begin position="137"/>
        <end position="201"/>
    </location>
</feature>
<dbReference type="GO" id="GO:0008360">
    <property type="term" value="P:regulation of cell shape"/>
    <property type="evidence" value="ECO:0007669"/>
    <property type="project" value="UniProtKB-KW"/>
</dbReference>
<evidence type="ECO:0000313" key="13">
    <source>
        <dbReference type="EMBL" id="KKS47624.1"/>
    </source>
</evidence>
<feature type="domain" description="Penicillin-binding protein transpeptidase" evidence="11">
    <location>
        <begin position="246"/>
        <end position="553"/>
    </location>
</feature>
<evidence type="ECO:0000256" key="7">
    <source>
        <dbReference type="ARBA" id="ARBA00022989"/>
    </source>
</evidence>
<dbReference type="STRING" id="1618756.UV12_C0006G0048"/>
<dbReference type="InterPro" id="IPR005311">
    <property type="entry name" value="PBP_dimer"/>
</dbReference>
<dbReference type="SUPFAM" id="SSF56519">
    <property type="entry name" value="Penicillin binding protein dimerisation domain"/>
    <property type="match status" value="1"/>
</dbReference>
<keyword evidence="5" id="KW-0133">Cell shape</keyword>
<dbReference type="GO" id="GO:0005886">
    <property type="term" value="C:plasma membrane"/>
    <property type="evidence" value="ECO:0007669"/>
    <property type="project" value="UniProtKB-SubCell"/>
</dbReference>
<dbReference type="SUPFAM" id="SSF56601">
    <property type="entry name" value="beta-lactamase/transpeptidase-like"/>
    <property type="match status" value="1"/>
</dbReference>
<evidence type="ECO:0000256" key="3">
    <source>
        <dbReference type="ARBA" id="ARBA00022475"/>
    </source>
</evidence>
<comment type="subcellular location">
    <subcellularLocation>
        <location evidence="2">Cell membrane</location>
    </subcellularLocation>
    <subcellularLocation>
        <location evidence="1">Membrane</location>
        <topology evidence="1">Single-pass membrane protein</topology>
    </subcellularLocation>
</comment>
<keyword evidence="3" id="KW-1003">Cell membrane</keyword>
<evidence type="ECO:0000256" key="2">
    <source>
        <dbReference type="ARBA" id="ARBA00004236"/>
    </source>
</evidence>
<evidence type="ECO:0000256" key="4">
    <source>
        <dbReference type="ARBA" id="ARBA00022692"/>
    </source>
</evidence>
<dbReference type="InterPro" id="IPR012338">
    <property type="entry name" value="Beta-lactam/transpept-like"/>
</dbReference>
<keyword evidence="9" id="KW-0961">Cell wall biogenesis/degradation</keyword>
<dbReference type="Proteomes" id="UP000034704">
    <property type="component" value="Unassembled WGS sequence"/>
</dbReference>
<keyword evidence="6" id="KW-0573">Peptidoglycan synthesis</keyword>
<dbReference type="PANTHER" id="PTHR30627">
    <property type="entry name" value="PEPTIDOGLYCAN D,D-TRANSPEPTIDASE"/>
    <property type="match status" value="1"/>
</dbReference>
<dbReference type="Gene3D" id="3.40.710.10">
    <property type="entry name" value="DD-peptidase/beta-lactamase superfamily"/>
    <property type="match status" value="1"/>
</dbReference>
<dbReference type="Pfam" id="PF03717">
    <property type="entry name" value="PBP_dimer"/>
    <property type="match status" value="1"/>
</dbReference>
<dbReference type="AlphaFoldDB" id="A0A0G0ZG30"/>
<dbReference type="Pfam" id="PF00905">
    <property type="entry name" value="Transpeptidase"/>
    <property type="match status" value="1"/>
</dbReference>
<dbReference type="PATRIC" id="fig|1618756.3.peg.470"/>
<evidence type="ECO:0000256" key="8">
    <source>
        <dbReference type="ARBA" id="ARBA00023136"/>
    </source>
</evidence>
<dbReference type="GO" id="GO:0009252">
    <property type="term" value="P:peptidoglycan biosynthetic process"/>
    <property type="evidence" value="ECO:0007669"/>
    <property type="project" value="UniProtKB-KW"/>
</dbReference>
<dbReference type="GO" id="GO:0008658">
    <property type="term" value="F:penicillin binding"/>
    <property type="evidence" value="ECO:0007669"/>
    <property type="project" value="InterPro"/>
</dbReference>
<keyword evidence="8 10" id="KW-0472">Membrane</keyword>
<dbReference type="PANTHER" id="PTHR30627:SF2">
    <property type="entry name" value="PEPTIDOGLYCAN D,D-TRANSPEPTIDASE MRDA"/>
    <property type="match status" value="1"/>
</dbReference>
<dbReference type="InterPro" id="IPR036138">
    <property type="entry name" value="PBP_dimer_sf"/>
</dbReference>
<evidence type="ECO:0000256" key="10">
    <source>
        <dbReference type="SAM" id="Phobius"/>
    </source>
</evidence>
<evidence type="ECO:0000256" key="5">
    <source>
        <dbReference type="ARBA" id="ARBA00022960"/>
    </source>
</evidence>
<accession>A0A0G0ZG30</accession>
<proteinExistence type="predicted"/>
<evidence type="ECO:0000259" key="12">
    <source>
        <dbReference type="Pfam" id="PF03717"/>
    </source>
</evidence>